<evidence type="ECO:0000313" key="5">
    <source>
        <dbReference type="EMBL" id="KAE9405305.1"/>
    </source>
</evidence>
<protein>
    <submittedName>
        <fullName evidence="5">Uncharacterized protein</fullName>
    </submittedName>
</protein>
<keyword evidence="4" id="KW-0812">Transmembrane</keyword>
<dbReference type="Proteomes" id="UP000799118">
    <property type="component" value="Unassembled WGS sequence"/>
</dbReference>
<dbReference type="GO" id="GO:0016020">
    <property type="term" value="C:membrane"/>
    <property type="evidence" value="ECO:0007669"/>
    <property type="project" value="UniProtKB-SubCell"/>
</dbReference>
<feature type="transmembrane region" description="Helical" evidence="4">
    <location>
        <begin position="71"/>
        <end position="96"/>
    </location>
</feature>
<dbReference type="OrthoDB" id="196717at2759"/>
<evidence type="ECO:0000256" key="3">
    <source>
        <dbReference type="ARBA" id="ARBA00023136"/>
    </source>
</evidence>
<dbReference type="GO" id="GO:0008610">
    <property type="term" value="P:lipid biosynthetic process"/>
    <property type="evidence" value="ECO:0007669"/>
    <property type="project" value="UniProtKB-ARBA"/>
</dbReference>
<accession>A0A6A4I9D8</accession>
<dbReference type="PANTHER" id="PTHR10414:SF37">
    <property type="entry name" value="BB IN A BOXCAR, ISOFORM C"/>
    <property type="match status" value="1"/>
</dbReference>
<organism evidence="5 6">
    <name type="scientific">Gymnopus androsaceus JB14</name>
    <dbReference type="NCBI Taxonomy" id="1447944"/>
    <lineage>
        <taxon>Eukaryota</taxon>
        <taxon>Fungi</taxon>
        <taxon>Dikarya</taxon>
        <taxon>Basidiomycota</taxon>
        <taxon>Agaricomycotina</taxon>
        <taxon>Agaricomycetes</taxon>
        <taxon>Agaricomycetidae</taxon>
        <taxon>Agaricales</taxon>
        <taxon>Marasmiineae</taxon>
        <taxon>Omphalotaceae</taxon>
        <taxon>Gymnopus</taxon>
    </lineage>
</organism>
<reference evidence="5" key="1">
    <citation type="journal article" date="2019" name="Environ. Microbiol.">
        <title>Fungal ecological strategies reflected in gene transcription - a case study of two litter decomposers.</title>
        <authorList>
            <person name="Barbi F."/>
            <person name="Kohler A."/>
            <person name="Barry K."/>
            <person name="Baskaran P."/>
            <person name="Daum C."/>
            <person name="Fauchery L."/>
            <person name="Ihrmark K."/>
            <person name="Kuo A."/>
            <person name="LaButti K."/>
            <person name="Lipzen A."/>
            <person name="Morin E."/>
            <person name="Grigoriev I.V."/>
            <person name="Henrissat B."/>
            <person name="Lindahl B."/>
            <person name="Martin F."/>
        </authorList>
    </citation>
    <scope>NUCLEOTIDE SEQUENCE</scope>
    <source>
        <strain evidence="5">JB14</strain>
    </source>
</reference>
<evidence type="ECO:0000313" key="6">
    <source>
        <dbReference type="Proteomes" id="UP000799118"/>
    </source>
</evidence>
<sequence>MPSKQARRTGMAFEAILVTQALNLGPPWWNFVSQVATLANFYLTTWEEYHTGKFTILMVKRLIRAPSAGSLYLGVFSGPVEGILMIIGIYMTLWYVPGLSFWDTGILDFLSHVYHIADMIPDIGLGGTFMVFGAFGLAFNVFSSYANVRTAMSFQQIHDATTFPPPAFRVLGHPQIDDTVPFVKLHSPSFLSSSNLLFLYWVHNLAIPAVRTLPLCVGTTIRAPGWEDDSGACYQRSISDVGFQMVAECSRRIRREFTEAY</sequence>
<evidence type="ECO:0000256" key="2">
    <source>
        <dbReference type="ARBA" id="ARBA00010441"/>
    </source>
</evidence>
<evidence type="ECO:0000256" key="4">
    <source>
        <dbReference type="SAM" id="Phobius"/>
    </source>
</evidence>
<dbReference type="PANTHER" id="PTHR10414">
    <property type="entry name" value="ETHANOLAMINEPHOSPHOTRANSFERASE"/>
    <property type="match status" value="1"/>
</dbReference>
<evidence type="ECO:0000256" key="1">
    <source>
        <dbReference type="ARBA" id="ARBA00004370"/>
    </source>
</evidence>
<proteinExistence type="inferred from homology"/>
<dbReference type="InterPro" id="IPR014472">
    <property type="entry name" value="CHOPT"/>
</dbReference>
<feature type="transmembrane region" description="Helical" evidence="4">
    <location>
        <begin position="123"/>
        <end position="142"/>
    </location>
</feature>
<dbReference type="EMBL" id="ML769410">
    <property type="protein sequence ID" value="KAE9405305.1"/>
    <property type="molecule type" value="Genomic_DNA"/>
</dbReference>
<keyword evidence="6" id="KW-1185">Reference proteome</keyword>
<comment type="similarity">
    <text evidence="2">Belongs to the CDP-alcohol phosphatidyltransferase class-I family.</text>
</comment>
<dbReference type="AlphaFoldDB" id="A0A6A4I9D8"/>
<gene>
    <name evidence="5" type="ORF">BT96DRAFT_988586</name>
</gene>
<keyword evidence="4" id="KW-1133">Transmembrane helix</keyword>
<keyword evidence="3 4" id="KW-0472">Membrane</keyword>
<comment type="subcellular location">
    <subcellularLocation>
        <location evidence="1">Membrane</location>
    </subcellularLocation>
</comment>
<name>A0A6A4I9D8_9AGAR</name>